<dbReference type="PANTHER" id="PTHR43229:SF3">
    <property type="entry name" value="ABC-TYPE MULTIDRUG TRANSPORT SYSTEM, PERMEASE COMPONENT"/>
    <property type="match status" value="1"/>
</dbReference>
<evidence type="ECO:0000313" key="7">
    <source>
        <dbReference type="EMBL" id="MBB5849177.1"/>
    </source>
</evidence>
<keyword evidence="3 5" id="KW-1133">Transmembrane helix</keyword>
<feature type="transmembrane region" description="Helical" evidence="5">
    <location>
        <begin position="200"/>
        <end position="221"/>
    </location>
</feature>
<gene>
    <name evidence="7" type="ORF">HDA33_001741</name>
</gene>
<dbReference type="AlphaFoldDB" id="A0A4Y8ZJG3"/>
<evidence type="ECO:0000313" key="8">
    <source>
        <dbReference type="Proteomes" id="UP000567246"/>
    </source>
</evidence>
<sequence length="284" mass="29664">MSDVTAFAGLRPAPRPSVTPAVTAAQPPAAPTPRPVPAPARLDVVYLELLRWSLAQTGALLPVVVVVQAVLAFGVVVGFGLLIPDLDLPTAAYLATGAPTVLILTVGLVMVPQAVSTARLRGSYTFQRSLPVPRLLLLAADLTMWGLVALPSIVVAVGIGALWYGFELRVDWPLLLGTAALTVLTASATGYAIAVLLPPLLAQVTTQVVLFFIMLFSPVTFPPERLPEWFQALHALLPVQASADAIRAGLLADSYSVSGGSLVVLAVWCVAGLVVTLSAISRRA</sequence>
<evidence type="ECO:0000256" key="5">
    <source>
        <dbReference type="SAM" id="Phobius"/>
    </source>
</evidence>
<protein>
    <submittedName>
        <fullName evidence="7">ABC-2 type transport system permease protein</fullName>
    </submittedName>
</protein>
<reference evidence="7 8" key="1">
    <citation type="submission" date="2020-08" db="EMBL/GenBank/DDBJ databases">
        <title>Sequencing the genomes of 1000 actinobacteria strains.</title>
        <authorList>
            <person name="Klenk H.-P."/>
        </authorList>
    </citation>
    <scope>NUCLEOTIDE SEQUENCE [LARGE SCALE GENOMIC DNA]</scope>
    <source>
        <strain evidence="7 8">DSM 17945</strain>
    </source>
</reference>
<feature type="transmembrane region" description="Helical" evidence="5">
    <location>
        <begin position="90"/>
        <end position="115"/>
    </location>
</feature>
<comment type="subcellular location">
    <subcellularLocation>
        <location evidence="1">Membrane</location>
        <topology evidence="1">Multi-pass membrane protein</topology>
    </subcellularLocation>
</comment>
<dbReference type="EMBL" id="JACHMW010000001">
    <property type="protein sequence ID" value="MBB5849177.1"/>
    <property type="molecule type" value="Genomic_DNA"/>
</dbReference>
<keyword evidence="2 5" id="KW-0812">Transmembrane</keyword>
<keyword evidence="8" id="KW-1185">Reference proteome</keyword>
<dbReference type="Pfam" id="PF01061">
    <property type="entry name" value="ABC2_membrane"/>
    <property type="match status" value="1"/>
</dbReference>
<evidence type="ECO:0000259" key="6">
    <source>
        <dbReference type="Pfam" id="PF01061"/>
    </source>
</evidence>
<evidence type="ECO:0000256" key="3">
    <source>
        <dbReference type="ARBA" id="ARBA00022989"/>
    </source>
</evidence>
<comment type="caution">
    <text evidence="7">The sequence shown here is derived from an EMBL/GenBank/DDBJ whole genome shotgun (WGS) entry which is preliminary data.</text>
</comment>
<feature type="transmembrane region" description="Helical" evidence="5">
    <location>
        <begin position="260"/>
        <end position="280"/>
    </location>
</feature>
<feature type="transmembrane region" description="Helical" evidence="5">
    <location>
        <begin position="59"/>
        <end position="84"/>
    </location>
</feature>
<evidence type="ECO:0000256" key="2">
    <source>
        <dbReference type="ARBA" id="ARBA00022692"/>
    </source>
</evidence>
<name>A0A4Y8ZJG3_9MICC</name>
<dbReference type="GO" id="GO:0140359">
    <property type="term" value="F:ABC-type transporter activity"/>
    <property type="evidence" value="ECO:0007669"/>
    <property type="project" value="InterPro"/>
</dbReference>
<dbReference type="PANTHER" id="PTHR43229">
    <property type="entry name" value="NODULATION PROTEIN J"/>
    <property type="match status" value="1"/>
</dbReference>
<accession>A0A4Y8ZJG3</accession>
<dbReference type="InterPro" id="IPR051784">
    <property type="entry name" value="Nod_factor_ABC_transporter"/>
</dbReference>
<keyword evidence="4 5" id="KW-0472">Membrane</keyword>
<dbReference type="GO" id="GO:0016020">
    <property type="term" value="C:membrane"/>
    <property type="evidence" value="ECO:0007669"/>
    <property type="project" value="UniProtKB-SubCell"/>
</dbReference>
<feature type="domain" description="ABC-2 type transporter transmembrane" evidence="6">
    <location>
        <begin position="70"/>
        <end position="250"/>
    </location>
</feature>
<feature type="transmembrane region" description="Helical" evidence="5">
    <location>
        <begin position="135"/>
        <end position="166"/>
    </location>
</feature>
<feature type="transmembrane region" description="Helical" evidence="5">
    <location>
        <begin position="172"/>
        <end position="193"/>
    </location>
</feature>
<organism evidence="7 8">
    <name type="scientific">Micrococcus endophyticus</name>
    <dbReference type="NCBI Taxonomy" id="455343"/>
    <lineage>
        <taxon>Bacteria</taxon>
        <taxon>Bacillati</taxon>
        <taxon>Actinomycetota</taxon>
        <taxon>Actinomycetes</taxon>
        <taxon>Micrococcales</taxon>
        <taxon>Micrococcaceae</taxon>
        <taxon>Micrococcus</taxon>
    </lineage>
</organism>
<evidence type="ECO:0000256" key="4">
    <source>
        <dbReference type="ARBA" id="ARBA00023136"/>
    </source>
</evidence>
<proteinExistence type="predicted"/>
<evidence type="ECO:0000256" key="1">
    <source>
        <dbReference type="ARBA" id="ARBA00004141"/>
    </source>
</evidence>
<dbReference type="InterPro" id="IPR013525">
    <property type="entry name" value="ABC2_TM"/>
</dbReference>
<dbReference type="Proteomes" id="UP000567246">
    <property type="component" value="Unassembled WGS sequence"/>
</dbReference>
<dbReference type="RefSeq" id="WP_184172608.1">
    <property type="nucleotide sequence ID" value="NZ_BAABAG010000014.1"/>
</dbReference>